<feature type="domain" description="Heterokaryon incompatibility" evidence="1">
    <location>
        <begin position="45"/>
        <end position="148"/>
    </location>
</feature>
<dbReference type="Proteomes" id="UP000076584">
    <property type="component" value="Unassembled WGS sequence"/>
</dbReference>
<dbReference type="AlphaFoldDB" id="A0A167BNQ7"/>
<evidence type="ECO:0000313" key="2">
    <source>
        <dbReference type="EMBL" id="KZL81543.1"/>
    </source>
</evidence>
<accession>A0A167BNQ7</accession>
<keyword evidence="3" id="KW-1185">Reference proteome</keyword>
<sequence length="179" mass="20180">MFVYDRLSQEDREIRLVSFCVPAAVCDDTINLTSSRVSPNYHPSYHALSYVWGGPTPTATVNLNNKSLPIGNNLQSALLHLRQNGVVSWFWVDAICIDQNNQEERNWQAAQMRDIFAQADLVHIWLGPCRDDSDLVLEMAQRIGPEALNAGVLGLWKDWPSQNSRVDTLPENAMDDKAL</sequence>
<name>A0A167BNQ7_COLIC</name>
<dbReference type="PANTHER" id="PTHR24148">
    <property type="entry name" value="ANKYRIN REPEAT DOMAIN-CONTAINING PROTEIN 39 HOMOLOG-RELATED"/>
    <property type="match status" value="1"/>
</dbReference>
<evidence type="ECO:0000259" key="1">
    <source>
        <dbReference type="Pfam" id="PF06985"/>
    </source>
</evidence>
<reference evidence="2 3" key="1">
    <citation type="submission" date="2015-06" db="EMBL/GenBank/DDBJ databases">
        <title>Survival trade-offs in plant roots during colonization by closely related pathogenic and mutualistic fungi.</title>
        <authorList>
            <person name="Hacquard S."/>
            <person name="Kracher B."/>
            <person name="Hiruma K."/>
            <person name="Weinman A."/>
            <person name="Muench P."/>
            <person name="Garrido Oter R."/>
            <person name="Ver Loren van Themaat E."/>
            <person name="Dallerey J.-F."/>
            <person name="Damm U."/>
            <person name="Henrissat B."/>
            <person name="Lespinet O."/>
            <person name="Thon M."/>
            <person name="Kemen E."/>
            <person name="McHardy A.C."/>
            <person name="Schulze-Lefert P."/>
            <person name="O'Connell R.J."/>
        </authorList>
    </citation>
    <scope>NUCLEOTIDE SEQUENCE [LARGE SCALE GENOMIC DNA]</scope>
    <source>
        <strain evidence="2 3">MAFF 238704</strain>
    </source>
</reference>
<dbReference type="InterPro" id="IPR052895">
    <property type="entry name" value="HetReg/Transcr_Mod"/>
</dbReference>
<dbReference type="Pfam" id="PF06985">
    <property type="entry name" value="HET"/>
    <property type="match status" value="1"/>
</dbReference>
<comment type="caution">
    <text evidence="2">The sequence shown here is derived from an EMBL/GenBank/DDBJ whole genome shotgun (WGS) entry which is preliminary data.</text>
</comment>
<dbReference type="EMBL" id="LFIW01001626">
    <property type="protein sequence ID" value="KZL81543.1"/>
    <property type="molecule type" value="Genomic_DNA"/>
</dbReference>
<dbReference type="InterPro" id="IPR010730">
    <property type="entry name" value="HET"/>
</dbReference>
<gene>
    <name evidence="2" type="ORF">CI238_07946</name>
</gene>
<proteinExistence type="predicted"/>
<organism evidence="2 3">
    <name type="scientific">Colletotrichum incanum</name>
    <name type="common">Soybean anthracnose fungus</name>
    <dbReference type="NCBI Taxonomy" id="1573173"/>
    <lineage>
        <taxon>Eukaryota</taxon>
        <taxon>Fungi</taxon>
        <taxon>Dikarya</taxon>
        <taxon>Ascomycota</taxon>
        <taxon>Pezizomycotina</taxon>
        <taxon>Sordariomycetes</taxon>
        <taxon>Hypocreomycetidae</taxon>
        <taxon>Glomerellales</taxon>
        <taxon>Glomerellaceae</taxon>
        <taxon>Colletotrichum</taxon>
        <taxon>Colletotrichum spaethianum species complex</taxon>
    </lineage>
</organism>
<protein>
    <submittedName>
        <fullName evidence="2">Heterokaryon incompatibility protein</fullName>
    </submittedName>
</protein>
<dbReference type="PANTHER" id="PTHR24148:SF73">
    <property type="entry name" value="HET DOMAIN PROTEIN (AFU_ORTHOLOGUE AFUA_8G01020)"/>
    <property type="match status" value="1"/>
</dbReference>
<evidence type="ECO:0000313" key="3">
    <source>
        <dbReference type="Proteomes" id="UP000076584"/>
    </source>
</evidence>